<keyword evidence="6" id="KW-1185">Reference proteome</keyword>
<dbReference type="InterPro" id="IPR046960">
    <property type="entry name" value="PPR_At4g14850-like_plant"/>
</dbReference>
<dbReference type="Pfam" id="PF14432">
    <property type="entry name" value="DYW_deaminase"/>
    <property type="match status" value="1"/>
</dbReference>
<dbReference type="FunFam" id="1.25.40.10:FF:000475">
    <property type="entry name" value="Pentatricopeptide repeat-containing protein At5g40410, mitochondrial"/>
    <property type="match status" value="1"/>
</dbReference>
<gene>
    <name evidence="5" type="ORF">CFOL_v3_00231</name>
</gene>
<evidence type="ECO:0000259" key="4">
    <source>
        <dbReference type="Pfam" id="PF14432"/>
    </source>
</evidence>
<evidence type="ECO:0000256" key="2">
    <source>
        <dbReference type="ARBA" id="ARBA00022737"/>
    </source>
</evidence>
<dbReference type="InterPro" id="IPR002885">
    <property type="entry name" value="PPR_rpt"/>
</dbReference>
<evidence type="ECO:0000313" key="6">
    <source>
        <dbReference type="Proteomes" id="UP000187406"/>
    </source>
</evidence>
<dbReference type="Pfam" id="PF01535">
    <property type="entry name" value="PPR"/>
    <property type="match status" value="5"/>
</dbReference>
<evidence type="ECO:0000256" key="1">
    <source>
        <dbReference type="ARBA" id="ARBA00006643"/>
    </source>
</evidence>
<dbReference type="PANTHER" id="PTHR47926:SF533">
    <property type="entry name" value="DYW DOMAIN-CONTAINING PROTEIN"/>
    <property type="match status" value="1"/>
</dbReference>
<dbReference type="FunFam" id="1.25.40.10:FF:000407">
    <property type="entry name" value="Putative pentatricopeptide repeat-containing protein"/>
    <property type="match status" value="1"/>
</dbReference>
<dbReference type="OrthoDB" id="185373at2759"/>
<feature type="repeat" description="PPR" evidence="3">
    <location>
        <begin position="311"/>
        <end position="345"/>
    </location>
</feature>
<dbReference type="NCBIfam" id="TIGR00756">
    <property type="entry name" value="PPR"/>
    <property type="match status" value="4"/>
</dbReference>
<proteinExistence type="inferred from homology"/>
<dbReference type="Proteomes" id="UP000187406">
    <property type="component" value="Unassembled WGS sequence"/>
</dbReference>
<evidence type="ECO:0000313" key="5">
    <source>
        <dbReference type="EMBL" id="GAV56689.1"/>
    </source>
</evidence>
<dbReference type="InterPro" id="IPR032867">
    <property type="entry name" value="DYW_dom"/>
</dbReference>
<reference evidence="6" key="1">
    <citation type="submission" date="2016-04" db="EMBL/GenBank/DDBJ databases">
        <title>Cephalotus genome sequencing.</title>
        <authorList>
            <person name="Fukushima K."/>
            <person name="Hasebe M."/>
            <person name="Fang X."/>
        </authorList>
    </citation>
    <scope>NUCLEOTIDE SEQUENCE [LARGE SCALE GENOMIC DNA]</scope>
    <source>
        <strain evidence="6">cv. St1</strain>
    </source>
</reference>
<dbReference type="Pfam" id="PF13041">
    <property type="entry name" value="PPR_2"/>
    <property type="match status" value="1"/>
</dbReference>
<dbReference type="Pfam" id="PF20431">
    <property type="entry name" value="E_motif"/>
    <property type="match status" value="1"/>
</dbReference>
<feature type="repeat" description="PPR" evidence="3">
    <location>
        <begin position="210"/>
        <end position="244"/>
    </location>
</feature>
<comment type="similarity">
    <text evidence="1">Belongs to the PPR family. PCMP-H subfamily.</text>
</comment>
<dbReference type="Gene3D" id="1.25.40.10">
    <property type="entry name" value="Tetratricopeptide repeat domain"/>
    <property type="match status" value="3"/>
</dbReference>
<feature type="domain" description="DYW" evidence="4">
    <location>
        <begin position="528"/>
        <end position="618"/>
    </location>
</feature>
<protein>
    <submittedName>
        <fullName evidence="5">PPR domain-containing protein/PPR_2 domain-containing protein/DYW_deaminase domain-containing protein</fullName>
    </submittedName>
</protein>
<dbReference type="PROSITE" id="PS51375">
    <property type="entry name" value="PPR"/>
    <property type="match status" value="3"/>
</dbReference>
<dbReference type="InterPro" id="IPR011990">
    <property type="entry name" value="TPR-like_helical_dom_sf"/>
</dbReference>
<dbReference type="InterPro" id="IPR046848">
    <property type="entry name" value="E_motif"/>
</dbReference>
<dbReference type="GO" id="GO:0008270">
    <property type="term" value="F:zinc ion binding"/>
    <property type="evidence" value="ECO:0007669"/>
    <property type="project" value="InterPro"/>
</dbReference>
<dbReference type="GO" id="GO:0003723">
    <property type="term" value="F:RNA binding"/>
    <property type="evidence" value="ECO:0007669"/>
    <property type="project" value="InterPro"/>
</dbReference>
<dbReference type="PANTHER" id="PTHR47926">
    <property type="entry name" value="PENTATRICOPEPTIDE REPEAT-CONTAINING PROTEIN"/>
    <property type="match status" value="1"/>
</dbReference>
<dbReference type="InParanoid" id="A0A1Q3ALS2"/>
<keyword evidence="2" id="KW-0677">Repeat</keyword>
<evidence type="ECO:0000256" key="3">
    <source>
        <dbReference type="PROSITE-ProRule" id="PRU00708"/>
    </source>
</evidence>
<sequence length="618" mass="68969">MLTLAPSSSIFFQYLTTFGTFSKILSKQHPLLLYKHYTHSNSDSLVSALIAAISSCSSLTFCRVIHARVIKSLNYNQGFIGDQLVSAYLKMGNYEETHKLFDEMPNKDLVSWNSLISGFSRRGDVAKCINILYRMRFQIGMQPNEVTLISIVSACTNMGALDEAKYVHVISLKVGLLSEVKVTNSLINLYGKFRYLDLACLLFEALPFQNRVSWNSIIAIQIQNGFADEGMRYFTLMRRNGIGPDQANMVPVLQACEDIGLAKLAEAIHVLILKSGLNGNVTIATSLLKLYAKLGRLDVSRKAFAEILRPDDVAWTAMLAGYASHGQGREAIKLFELMVKDGTKPDHVTFTHLLSACSHSGLVKEGKKYFRVMAEIYGVEPRLSHYSCMVDLLSRSGLLDDAYQLIKCMPMEPNSGVWGALLGACRVYGNTGLAKVVAEQLFALEPSDSRNFIMLSNIYSAAGLWKEASSIRALMKHRGLRRNPGCSFIEHGNKIHRFVVGDESHPESEKIYTKLKELMGKIREAGMLSKTEFVLHNVDEDVKEDMVNKHSEKLAIAYGLLVTNPGMPFIVTKNLRTCGDCHSTAKLVSLIEKRTIIIRDSKRFHHFANGLCSCGDYW</sequence>
<dbReference type="Pfam" id="PF20430">
    <property type="entry name" value="Eplus_motif"/>
    <property type="match status" value="1"/>
</dbReference>
<dbReference type="AlphaFoldDB" id="A0A1Q3ALS2"/>
<dbReference type="EMBL" id="BDDD01000005">
    <property type="protein sequence ID" value="GAV56689.1"/>
    <property type="molecule type" value="Genomic_DNA"/>
</dbReference>
<accession>A0A1Q3ALS2</accession>
<dbReference type="InterPro" id="IPR046849">
    <property type="entry name" value="E2_motif"/>
</dbReference>
<feature type="repeat" description="PPR" evidence="3">
    <location>
        <begin position="108"/>
        <end position="143"/>
    </location>
</feature>
<organism evidence="5 6">
    <name type="scientific">Cephalotus follicularis</name>
    <name type="common">Albany pitcher plant</name>
    <dbReference type="NCBI Taxonomy" id="3775"/>
    <lineage>
        <taxon>Eukaryota</taxon>
        <taxon>Viridiplantae</taxon>
        <taxon>Streptophyta</taxon>
        <taxon>Embryophyta</taxon>
        <taxon>Tracheophyta</taxon>
        <taxon>Spermatophyta</taxon>
        <taxon>Magnoliopsida</taxon>
        <taxon>eudicotyledons</taxon>
        <taxon>Gunneridae</taxon>
        <taxon>Pentapetalae</taxon>
        <taxon>rosids</taxon>
        <taxon>fabids</taxon>
        <taxon>Oxalidales</taxon>
        <taxon>Cephalotaceae</taxon>
        <taxon>Cephalotus</taxon>
    </lineage>
</organism>
<name>A0A1Q3ALS2_CEPFO</name>
<comment type="caution">
    <text evidence="5">The sequence shown here is derived from an EMBL/GenBank/DDBJ whole genome shotgun (WGS) entry which is preliminary data.</text>
</comment>
<dbReference type="SUPFAM" id="SSF48452">
    <property type="entry name" value="TPR-like"/>
    <property type="match status" value="1"/>
</dbReference>
<dbReference type="GO" id="GO:0009451">
    <property type="term" value="P:RNA modification"/>
    <property type="evidence" value="ECO:0007669"/>
    <property type="project" value="InterPro"/>
</dbReference>
<dbReference type="FunCoup" id="A0A1Q3ALS2">
    <property type="interactions" value="10"/>
</dbReference>